<evidence type="ECO:0008006" key="4">
    <source>
        <dbReference type="Google" id="ProtNLM"/>
    </source>
</evidence>
<name>A0A835WCI7_CHLIN</name>
<gene>
    <name evidence="2" type="ORF">HXX76_001568</name>
</gene>
<sequence>MQRSGAGSGLPALRVKLRSADELPAARDALRYCYTGSLASDSFRDLLLVRRIAVEMQISGCEEAADSLMAAWLATGNHDALDLYACDQLFPEEDAAAAAPAMLPTQPTNGAAPAAAAPPPSRFGAVLAAAKRQVLEHFKDAPTVLRSAELQRQALALPARGMLALLESDDFGTDDESSVLLLLARWLEARGHSAQGCGGGAAAGGSGGGGGGGARFPAAGKDVVAQLCRHVRLVNLSACYLTFVLPRIAWFEIDAHQLAFVIRCAATVAAAPHVARYASQLLAGGGGGGNPPATAPPAAAGGGAAAADAAGDAAVVVVCTQQQGKNKMLEYSQFYKTLLDVMGQVYGTATAPWYAMPRRQVLPAGGRAVRWSISSAELLVALRSNQANKTYVATNLHLSDEEGDNGAAAGAEGPGGAAAAAAIAPAARTAASIVIRGMEYSLRLRVVRGGPATAGAYVKCIAPPPFQFLPAGLAVPMARLMVYRWRFGVREVAHVMEMVTEGEALGMHKYYGQQDALPLLATATQTQQPARQMDQDDATPHEGAGGAGGGRGGGGGGRRQAGDAAQSELAGWAEYLHDGCVQGALLLLPGHPALV</sequence>
<protein>
    <recommendedName>
        <fullName evidence="4">BACK domain-containing protein</fullName>
    </recommendedName>
</protein>
<reference evidence="2" key="1">
    <citation type="journal article" date="2020" name="bioRxiv">
        <title>Comparative genomics of Chlamydomonas.</title>
        <authorList>
            <person name="Craig R.J."/>
            <person name="Hasan A.R."/>
            <person name="Ness R.W."/>
            <person name="Keightley P.D."/>
        </authorList>
    </citation>
    <scope>NUCLEOTIDE SEQUENCE</scope>
    <source>
        <strain evidence="2">SAG 7.73</strain>
    </source>
</reference>
<evidence type="ECO:0000313" key="3">
    <source>
        <dbReference type="Proteomes" id="UP000650467"/>
    </source>
</evidence>
<dbReference type="OrthoDB" id="541818at2759"/>
<feature type="region of interest" description="Disordered" evidence="1">
    <location>
        <begin position="525"/>
        <end position="563"/>
    </location>
</feature>
<evidence type="ECO:0000313" key="2">
    <source>
        <dbReference type="EMBL" id="KAG2444826.1"/>
    </source>
</evidence>
<dbReference type="AlphaFoldDB" id="A0A835WCI7"/>
<evidence type="ECO:0000256" key="1">
    <source>
        <dbReference type="SAM" id="MobiDB-lite"/>
    </source>
</evidence>
<keyword evidence="3" id="KW-1185">Reference proteome</keyword>
<dbReference type="Proteomes" id="UP000650467">
    <property type="component" value="Unassembled WGS sequence"/>
</dbReference>
<accession>A0A835WCI7</accession>
<proteinExistence type="predicted"/>
<dbReference type="EMBL" id="JAEHOC010000002">
    <property type="protein sequence ID" value="KAG2444826.1"/>
    <property type="molecule type" value="Genomic_DNA"/>
</dbReference>
<organism evidence="2 3">
    <name type="scientific">Chlamydomonas incerta</name>
    <dbReference type="NCBI Taxonomy" id="51695"/>
    <lineage>
        <taxon>Eukaryota</taxon>
        <taxon>Viridiplantae</taxon>
        <taxon>Chlorophyta</taxon>
        <taxon>core chlorophytes</taxon>
        <taxon>Chlorophyceae</taxon>
        <taxon>CS clade</taxon>
        <taxon>Chlamydomonadales</taxon>
        <taxon>Chlamydomonadaceae</taxon>
        <taxon>Chlamydomonas</taxon>
    </lineage>
</organism>
<comment type="caution">
    <text evidence="2">The sequence shown here is derived from an EMBL/GenBank/DDBJ whole genome shotgun (WGS) entry which is preliminary data.</text>
</comment>
<feature type="compositionally biased region" description="Gly residues" evidence="1">
    <location>
        <begin position="543"/>
        <end position="559"/>
    </location>
</feature>